<feature type="compositionally biased region" description="Polar residues" evidence="7">
    <location>
        <begin position="405"/>
        <end position="418"/>
    </location>
</feature>
<evidence type="ECO:0000256" key="5">
    <source>
        <dbReference type="ARBA" id="ARBA00023136"/>
    </source>
</evidence>
<dbReference type="Proteomes" id="UP000557566">
    <property type="component" value="Unassembled WGS sequence"/>
</dbReference>
<comment type="similarity">
    <text evidence="2 6">Belongs to the CDC50/LEM3 family.</text>
</comment>
<gene>
    <name evidence="9" type="ORF">G6O67_003683</name>
</gene>
<evidence type="ECO:0000256" key="3">
    <source>
        <dbReference type="ARBA" id="ARBA00022692"/>
    </source>
</evidence>
<accession>A0A8H4PS94</accession>
<dbReference type="EMBL" id="JAAVMX010000004">
    <property type="protein sequence ID" value="KAF4509514.1"/>
    <property type="molecule type" value="Genomic_DNA"/>
</dbReference>
<dbReference type="GO" id="GO:0045332">
    <property type="term" value="P:phospholipid translocation"/>
    <property type="evidence" value="ECO:0007669"/>
    <property type="project" value="UniProtKB-UniRule"/>
</dbReference>
<reference evidence="9 10" key="1">
    <citation type="journal article" date="2020" name="Genome Biol. Evol.">
        <title>A new high-quality draft genome assembly of the Chinese cordyceps Ophiocordyceps sinensis.</title>
        <authorList>
            <person name="Shu R."/>
            <person name="Zhang J."/>
            <person name="Meng Q."/>
            <person name="Zhang H."/>
            <person name="Zhou G."/>
            <person name="Li M."/>
            <person name="Wu P."/>
            <person name="Zhao Y."/>
            <person name="Chen C."/>
            <person name="Qin Q."/>
        </authorList>
    </citation>
    <scope>NUCLEOTIDE SEQUENCE [LARGE SCALE GENOMIC DNA]</scope>
    <source>
        <strain evidence="9 10">IOZ07</strain>
    </source>
</reference>
<evidence type="ECO:0000256" key="6">
    <source>
        <dbReference type="PIRNR" id="PIRNR015840"/>
    </source>
</evidence>
<dbReference type="PIRSF" id="PIRSF015840">
    <property type="entry name" value="DUF284_TM_euk"/>
    <property type="match status" value="1"/>
</dbReference>
<protein>
    <recommendedName>
        <fullName evidence="11">LEM3/CDC50 family protein</fullName>
    </recommendedName>
</protein>
<evidence type="ECO:0000313" key="10">
    <source>
        <dbReference type="Proteomes" id="UP000557566"/>
    </source>
</evidence>
<evidence type="ECO:0000256" key="7">
    <source>
        <dbReference type="SAM" id="MobiDB-lite"/>
    </source>
</evidence>
<feature type="transmembrane region" description="Helical" evidence="8">
    <location>
        <begin position="53"/>
        <end position="75"/>
    </location>
</feature>
<sequence length="429" mass="48117">MSDSPRGVGHTDSIDSHDSSPKEPDKKKSRRPANTAFRQQRLKAWQPILTPKTVLPLFFTIGIIFAPIGGLLLYASAQVQEISLDYTRCRTEAPSFKDKFETMPGDKVSTAFKTANRSIDAQWAIERGVNITFSSGVSVTTDRCYLRFNIPENMGPPVLFYYSLTNFYQNHRRYVESSDQQQLKGEARSYDDIRGSKCTPLFGEASNGTMKPYYPCGLIANSMFNDSFTSPEMFNPPNARNDQTRPYNMSISGIAWDSDKALYGPTKYNFSDVLPPPNWRVRYPDNYTARNPPPNLKEWEAFQVWMRTAGLPTFSKLYQRNDAEAMVDGRYQIVVDDHFPTLEYRGTKSILITTRTVMGGRNPFLGIAYIAVGGVCILLGAIFTVTHLVKPRKLGDHTYLSWNNAPASKPSGPSSTAMASGREVRPAEA</sequence>
<dbReference type="PANTHER" id="PTHR10926">
    <property type="entry name" value="CELL CYCLE CONTROL PROTEIN 50"/>
    <property type="match status" value="1"/>
</dbReference>
<keyword evidence="10" id="KW-1185">Reference proteome</keyword>
<dbReference type="OrthoDB" id="340608at2759"/>
<evidence type="ECO:0000256" key="1">
    <source>
        <dbReference type="ARBA" id="ARBA00004141"/>
    </source>
</evidence>
<dbReference type="AlphaFoldDB" id="A0A8H4PS94"/>
<name>A0A8H4PS94_9HYPO</name>
<evidence type="ECO:0000256" key="8">
    <source>
        <dbReference type="SAM" id="Phobius"/>
    </source>
</evidence>
<dbReference type="GO" id="GO:0005794">
    <property type="term" value="C:Golgi apparatus"/>
    <property type="evidence" value="ECO:0007669"/>
    <property type="project" value="TreeGrafter"/>
</dbReference>
<keyword evidence="3 8" id="KW-0812">Transmembrane</keyword>
<evidence type="ECO:0000313" key="9">
    <source>
        <dbReference type="EMBL" id="KAF4509514.1"/>
    </source>
</evidence>
<evidence type="ECO:0000256" key="2">
    <source>
        <dbReference type="ARBA" id="ARBA00009457"/>
    </source>
</evidence>
<dbReference type="InterPro" id="IPR005045">
    <property type="entry name" value="CDC50/LEM3_fam"/>
</dbReference>
<feature type="compositionally biased region" description="Basic and acidic residues" evidence="7">
    <location>
        <begin position="12"/>
        <end position="26"/>
    </location>
</feature>
<feature type="region of interest" description="Disordered" evidence="7">
    <location>
        <begin position="405"/>
        <end position="429"/>
    </location>
</feature>
<feature type="transmembrane region" description="Helical" evidence="8">
    <location>
        <begin position="364"/>
        <end position="385"/>
    </location>
</feature>
<keyword evidence="4 8" id="KW-1133">Transmembrane helix</keyword>
<dbReference type="GO" id="GO:0005783">
    <property type="term" value="C:endoplasmic reticulum"/>
    <property type="evidence" value="ECO:0007669"/>
    <property type="project" value="TreeGrafter"/>
</dbReference>
<dbReference type="PANTHER" id="PTHR10926:SF0">
    <property type="entry name" value="CDC50, ISOFORM A"/>
    <property type="match status" value="1"/>
</dbReference>
<comment type="subcellular location">
    <subcellularLocation>
        <location evidence="1">Membrane</location>
        <topology evidence="1">Multi-pass membrane protein</topology>
    </subcellularLocation>
</comment>
<keyword evidence="5 6" id="KW-0472">Membrane</keyword>
<evidence type="ECO:0000256" key="4">
    <source>
        <dbReference type="ARBA" id="ARBA00022989"/>
    </source>
</evidence>
<feature type="region of interest" description="Disordered" evidence="7">
    <location>
        <begin position="1"/>
        <end position="35"/>
    </location>
</feature>
<dbReference type="GO" id="GO:0005886">
    <property type="term" value="C:plasma membrane"/>
    <property type="evidence" value="ECO:0007669"/>
    <property type="project" value="TreeGrafter"/>
</dbReference>
<proteinExistence type="inferred from homology"/>
<dbReference type="Pfam" id="PF03381">
    <property type="entry name" value="CDC50"/>
    <property type="match status" value="1"/>
</dbReference>
<comment type="caution">
    <text evidence="9">The sequence shown here is derived from an EMBL/GenBank/DDBJ whole genome shotgun (WGS) entry which is preliminary data.</text>
</comment>
<evidence type="ECO:0008006" key="11">
    <source>
        <dbReference type="Google" id="ProtNLM"/>
    </source>
</evidence>
<organism evidence="9 10">
    <name type="scientific">Ophiocordyceps sinensis</name>
    <dbReference type="NCBI Taxonomy" id="72228"/>
    <lineage>
        <taxon>Eukaryota</taxon>
        <taxon>Fungi</taxon>
        <taxon>Dikarya</taxon>
        <taxon>Ascomycota</taxon>
        <taxon>Pezizomycotina</taxon>
        <taxon>Sordariomycetes</taxon>
        <taxon>Hypocreomycetidae</taxon>
        <taxon>Hypocreales</taxon>
        <taxon>Ophiocordycipitaceae</taxon>
        <taxon>Ophiocordyceps</taxon>
    </lineage>
</organism>